<reference evidence="4" key="1">
    <citation type="submission" date="2023-03" db="EMBL/GenBank/DDBJ databases">
        <title>Massive genome expansion in bonnet fungi (Mycena s.s.) driven by repeated elements and novel gene families across ecological guilds.</title>
        <authorList>
            <consortium name="Lawrence Berkeley National Laboratory"/>
            <person name="Harder C.B."/>
            <person name="Miyauchi S."/>
            <person name="Viragh M."/>
            <person name="Kuo A."/>
            <person name="Thoen E."/>
            <person name="Andreopoulos B."/>
            <person name="Lu D."/>
            <person name="Skrede I."/>
            <person name="Drula E."/>
            <person name="Henrissat B."/>
            <person name="Morin E."/>
            <person name="Kohler A."/>
            <person name="Barry K."/>
            <person name="LaButti K."/>
            <person name="Morin E."/>
            <person name="Salamov A."/>
            <person name="Lipzen A."/>
            <person name="Mereny Z."/>
            <person name="Hegedus B."/>
            <person name="Baldrian P."/>
            <person name="Stursova M."/>
            <person name="Weitz H."/>
            <person name="Taylor A."/>
            <person name="Grigoriev I.V."/>
            <person name="Nagy L.G."/>
            <person name="Martin F."/>
            <person name="Kauserud H."/>
        </authorList>
    </citation>
    <scope>NUCLEOTIDE SEQUENCE</scope>
    <source>
        <strain evidence="4">CBHHK002</strain>
    </source>
</reference>
<feature type="region of interest" description="Disordered" evidence="1">
    <location>
        <begin position="387"/>
        <end position="408"/>
    </location>
</feature>
<feature type="region of interest" description="Disordered" evidence="1">
    <location>
        <begin position="207"/>
        <end position="237"/>
    </location>
</feature>
<evidence type="ECO:0000256" key="2">
    <source>
        <dbReference type="SAM" id="Phobius"/>
    </source>
</evidence>
<feature type="transmembrane region" description="Helical" evidence="2">
    <location>
        <begin position="105"/>
        <end position="129"/>
    </location>
</feature>
<keyword evidence="2" id="KW-0812">Transmembrane</keyword>
<feature type="compositionally biased region" description="Basic and acidic residues" evidence="1">
    <location>
        <begin position="268"/>
        <end position="282"/>
    </location>
</feature>
<keyword evidence="2" id="KW-1133">Transmembrane helix</keyword>
<dbReference type="InterPro" id="IPR045339">
    <property type="entry name" value="DUF6534"/>
</dbReference>
<evidence type="ECO:0000256" key="1">
    <source>
        <dbReference type="SAM" id="MobiDB-lite"/>
    </source>
</evidence>
<dbReference type="AlphaFoldDB" id="A0AAD7AAY7"/>
<keyword evidence="5" id="KW-1185">Reference proteome</keyword>
<dbReference type="Pfam" id="PF20152">
    <property type="entry name" value="DUF6534"/>
    <property type="match status" value="1"/>
</dbReference>
<feature type="transmembrane region" description="Helical" evidence="2">
    <location>
        <begin position="150"/>
        <end position="172"/>
    </location>
</feature>
<accession>A0AAD7AAY7</accession>
<feature type="compositionally biased region" description="Basic and acidic residues" evidence="1">
    <location>
        <begin position="390"/>
        <end position="408"/>
    </location>
</feature>
<feature type="domain" description="DUF6534" evidence="3">
    <location>
        <begin position="112"/>
        <end position="205"/>
    </location>
</feature>
<feature type="region of interest" description="Disordered" evidence="1">
    <location>
        <begin position="263"/>
        <end position="282"/>
    </location>
</feature>
<keyword evidence="2" id="KW-0472">Membrane</keyword>
<sequence>MSAQTSVPLVGLPPDEQAAIKISLGAVVVGNYLSVSGSTIGQSRAMRFRCPSALQLAHHDILKRHSRDTCAVFLCLARVAGLNQEKLDRTSPYCLSLGYGVVPNVYIWLGGSVGADVLITISMIYYLDLRFRMKETSRVGPGTNSRFREIIYRTVECNVLSLIAQTTTIGLFNSPSVGLYFALPDMTLAKIYTFSLIVSLLGRRSNGSGLSGVRNTSSKSGGEQHVLSDRRARNHNSGTPLEVAINVQSVDYRCSMSSFPHAQHHRHDTVEDRGEWDKTNDGFDPVQKAREHASLESPSSGQVQTMSVKKAVRRVFNVLQGMMEGSVGRKRGDSGAQSTASTTMRMGIDSKSQRVALDDPVAAAPTLAYPNAGVSTALPAESPSKGVAIRVRDDDLGPDRDSHRGRAREREVQRENLQALLNANFGAEFWIDLKVRIRKHEAKSATGIDRVTYLKILEIPNDVLVKLFQACLSVFSLARYVLIFPC</sequence>
<evidence type="ECO:0000313" key="5">
    <source>
        <dbReference type="Proteomes" id="UP001218218"/>
    </source>
</evidence>
<protein>
    <recommendedName>
        <fullName evidence="3">DUF6534 domain-containing protein</fullName>
    </recommendedName>
</protein>
<evidence type="ECO:0000259" key="3">
    <source>
        <dbReference type="Pfam" id="PF20152"/>
    </source>
</evidence>
<dbReference type="Proteomes" id="UP001218218">
    <property type="component" value="Unassembled WGS sequence"/>
</dbReference>
<gene>
    <name evidence="4" type="ORF">DFH08DRAFT_933737</name>
</gene>
<name>A0AAD7AAY7_9AGAR</name>
<proteinExistence type="predicted"/>
<comment type="caution">
    <text evidence="4">The sequence shown here is derived from an EMBL/GenBank/DDBJ whole genome shotgun (WGS) entry which is preliminary data.</text>
</comment>
<evidence type="ECO:0000313" key="4">
    <source>
        <dbReference type="EMBL" id="KAJ7354011.1"/>
    </source>
</evidence>
<dbReference type="EMBL" id="JARIHO010000010">
    <property type="protein sequence ID" value="KAJ7354011.1"/>
    <property type="molecule type" value="Genomic_DNA"/>
</dbReference>
<organism evidence="4 5">
    <name type="scientific">Mycena albidolilacea</name>
    <dbReference type="NCBI Taxonomy" id="1033008"/>
    <lineage>
        <taxon>Eukaryota</taxon>
        <taxon>Fungi</taxon>
        <taxon>Dikarya</taxon>
        <taxon>Basidiomycota</taxon>
        <taxon>Agaricomycotina</taxon>
        <taxon>Agaricomycetes</taxon>
        <taxon>Agaricomycetidae</taxon>
        <taxon>Agaricales</taxon>
        <taxon>Marasmiineae</taxon>
        <taxon>Mycenaceae</taxon>
        <taxon>Mycena</taxon>
    </lineage>
</organism>